<keyword evidence="1" id="KW-0732">Signal</keyword>
<feature type="chain" id="PRO_5027083596" evidence="1">
    <location>
        <begin position="25"/>
        <end position="304"/>
    </location>
</feature>
<name>A0A6N6WFP8_9BURK</name>
<comment type="caution">
    <text evidence="2">The sequence shown here is derived from an EMBL/GenBank/DDBJ whole genome shotgun (WGS) entry which is preliminary data.</text>
</comment>
<evidence type="ECO:0000313" key="2">
    <source>
        <dbReference type="EMBL" id="KAE8759326.1"/>
    </source>
</evidence>
<dbReference type="Proteomes" id="UP000463700">
    <property type="component" value="Unassembled WGS sequence"/>
</dbReference>
<sequence length="304" mass="33013">MRWRKSLEAAVLFGVLGLSGKAYATENGLQSYPIGIDTVLNAIVPAPGTTQFYDYSTFYTASRFVGQNGGSAIPGFKVNVFAMAPRVLHTWGETLGPVTFTSGFALPIVHAGTTLPFGSANRWGFGDLTIHSLNIGYSNPDKTFFGLLALDFVLPIGSYSASRLVNTGSNTYAFIPALKVTAVPFPRSEFSATLGYEINSPNHADGYHSGNLVVLDWVAGYSVLPKLQLGVQGYVLQQVTNDTQNGAPVGGNGFRGRAYAIGPQIRLNFTRDSGIVFKWQHEFDVRNRPKGDRAWIEFTFPLNL</sequence>
<feature type="signal peptide" evidence="1">
    <location>
        <begin position="1"/>
        <end position="24"/>
    </location>
</feature>
<evidence type="ECO:0000256" key="1">
    <source>
        <dbReference type="SAM" id="SignalP"/>
    </source>
</evidence>
<dbReference type="EMBL" id="VOSW01000023">
    <property type="protein sequence ID" value="KAE8759326.1"/>
    <property type="molecule type" value="Genomic_DNA"/>
</dbReference>
<dbReference type="InterPro" id="IPR025737">
    <property type="entry name" value="FApF"/>
</dbReference>
<gene>
    <name evidence="2" type="ORF">FSO04_14050</name>
</gene>
<dbReference type="OrthoDB" id="191143at2"/>
<evidence type="ECO:0000313" key="3">
    <source>
        <dbReference type="Proteomes" id="UP000463700"/>
    </source>
</evidence>
<organism evidence="2 3">
    <name type="scientific">Paraburkholderia madseniana</name>
    <dbReference type="NCBI Taxonomy" id="2599607"/>
    <lineage>
        <taxon>Bacteria</taxon>
        <taxon>Pseudomonadati</taxon>
        <taxon>Pseudomonadota</taxon>
        <taxon>Betaproteobacteria</taxon>
        <taxon>Burkholderiales</taxon>
        <taxon>Burkholderiaceae</taxon>
        <taxon>Paraburkholderia</taxon>
    </lineage>
</organism>
<reference evidence="2 3" key="1">
    <citation type="journal article" date="2020" name="Int. J. Syst. Evol. Microbiol.">
        <title>Paraburkholderia madseniana sp. nov., a phenolic acid-degrading bacterium isolated from acidic forest soil.</title>
        <authorList>
            <person name="Wilhelm R.C."/>
            <person name="Murphy S.J.L."/>
            <person name="Feriancek N.M."/>
            <person name="Karasz D.C."/>
            <person name="DeRito C.M."/>
            <person name="Newman J.D."/>
            <person name="Buckley D.H."/>
        </authorList>
    </citation>
    <scope>NUCLEOTIDE SEQUENCE [LARGE SCALE GENOMIC DNA]</scope>
    <source>
        <strain evidence="2 3">RP11</strain>
    </source>
</reference>
<proteinExistence type="predicted"/>
<accession>A0A6N6WFP8</accession>
<dbReference type="Pfam" id="PF13557">
    <property type="entry name" value="Phenol_MetA_deg"/>
    <property type="match status" value="1"/>
</dbReference>
<dbReference type="AlphaFoldDB" id="A0A6N6WFP8"/>
<protein>
    <submittedName>
        <fullName evidence="2">Phenol degradation protein meta</fullName>
    </submittedName>
</protein>